<dbReference type="InterPro" id="IPR003593">
    <property type="entry name" value="AAA+_ATPase"/>
</dbReference>
<evidence type="ECO:0000259" key="8">
    <source>
        <dbReference type="PROSITE" id="PS50893"/>
    </source>
</evidence>
<comment type="catalytic activity">
    <reaction evidence="7">
        <text>a quaternary ammonium(out) + ATP + H2O = a quaternary ammonium(in) + ADP + phosphate + H(+)</text>
        <dbReference type="Rhea" id="RHEA:11036"/>
        <dbReference type="ChEBI" id="CHEBI:15377"/>
        <dbReference type="ChEBI" id="CHEBI:15378"/>
        <dbReference type="ChEBI" id="CHEBI:30616"/>
        <dbReference type="ChEBI" id="CHEBI:35267"/>
        <dbReference type="ChEBI" id="CHEBI:43474"/>
        <dbReference type="ChEBI" id="CHEBI:456216"/>
    </reaction>
</comment>
<dbReference type="FunFam" id="3.40.50.300:FF:000201">
    <property type="entry name" value="Glycine betaine/L-proline ABC transporter ATP-binding protein"/>
    <property type="match status" value="1"/>
</dbReference>
<evidence type="ECO:0000313" key="10">
    <source>
        <dbReference type="Proteomes" id="UP000054683"/>
    </source>
</evidence>
<proteinExistence type="inferred from homology"/>
<dbReference type="NCBIfam" id="TIGR01186">
    <property type="entry name" value="proV"/>
    <property type="match status" value="1"/>
</dbReference>
<dbReference type="InterPro" id="IPR003439">
    <property type="entry name" value="ABC_transporter-like_ATP-bd"/>
</dbReference>
<keyword evidence="4 7" id="KW-0472">Membrane</keyword>
<dbReference type="InterPro" id="IPR051921">
    <property type="entry name" value="ABC_osmolyte_uptake_ATP-bind"/>
</dbReference>
<evidence type="ECO:0000256" key="4">
    <source>
        <dbReference type="ARBA" id="ARBA00022519"/>
    </source>
</evidence>
<dbReference type="SMART" id="SM00382">
    <property type="entry name" value="AAA"/>
    <property type="match status" value="1"/>
</dbReference>
<comment type="subunit">
    <text evidence="7">The complex is probably composed of two ATP-binding proteins, two transmembrane proteins and a solute-binding protein.</text>
</comment>
<comment type="subcellular location">
    <subcellularLocation>
        <location evidence="7">Cell inner membrane</location>
        <topology evidence="7">Peripheral membrane protein</topology>
    </subcellularLocation>
</comment>
<dbReference type="PROSITE" id="PS00211">
    <property type="entry name" value="ABC_TRANSPORTER_1"/>
    <property type="match status" value="1"/>
</dbReference>
<keyword evidence="2 7" id="KW-0813">Transport</keyword>
<organism evidence="9 10">
    <name type="scientific">Caballeronia udeis</name>
    <dbReference type="NCBI Taxonomy" id="1232866"/>
    <lineage>
        <taxon>Bacteria</taxon>
        <taxon>Pseudomonadati</taxon>
        <taxon>Pseudomonadota</taxon>
        <taxon>Betaproteobacteria</taxon>
        <taxon>Burkholderiales</taxon>
        <taxon>Burkholderiaceae</taxon>
        <taxon>Caballeronia</taxon>
    </lineage>
</organism>
<dbReference type="SUPFAM" id="SSF52540">
    <property type="entry name" value="P-loop containing nucleoside triphosphate hydrolases"/>
    <property type="match status" value="1"/>
</dbReference>
<dbReference type="EMBL" id="FCOK02000144">
    <property type="protein sequence ID" value="SAL73931.1"/>
    <property type="molecule type" value="Genomic_DNA"/>
</dbReference>
<dbReference type="PANTHER" id="PTHR43869">
    <property type="entry name" value="GLYCINE BETAINE/PROLINE BETAINE TRANSPORT SYSTEM ATP-BINDING PROTEIN PROV"/>
    <property type="match status" value="1"/>
</dbReference>
<dbReference type="GO" id="GO:0005886">
    <property type="term" value="C:plasma membrane"/>
    <property type="evidence" value="ECO:0007669"/>
    <property type="project" value="UniProtKB-SubCell"/>
</dbReference>
<keyword evidence="3" id="KW-1003">Cell membrane</keyword>
<dbReference type="GO" id="GO:0016887">
    <property type="term" value="F:ATP hydrolysis activity"/>
    <property type="evidence" value="ECO:0007669"/>
    <property type="project" value="UniProtKB-UniRule"/>
</dbReference>
<evidence type="ECO:0000256" key="2">
    <source>
        <dbReference type="ARBA" id="ARBA00022448"/>
    </source>
</evidence>
<dbReference type="PROSITE" id="PS50893">
    <property type="entry name" value="ABC_TRANSPORTER_2"/>
    <property type="match status" value="1"/>
</dbReference>
<accession>A0A158K037</accession>
<name>A0A158K037_9BURK</name>
<reference evidence="9 10" key="1">
    <citation type="submission" date="2016-01" db="EMBL/GenBank/DDBJ databases">
        <authorList>
            <person name="Oliw E.H."/>
        </authorList>
    </citation>
    <scope>NUCLEOTIDE SEQUENCE [LARGE SCALE GENOMIC DNA]</scope>
    <source>
        <strain evidence="9">LMG 27134</strain>
    </source>
</reference>
<comment type="similarity">
    <text evidence="1 7">Belongs to the ABC transporter superfamily.</text>
</comment>
<keyword evidence="4 7" id="KW-0997">Cell inner membrane</keyword>
<dbReference type="GO" id="GO:0006970">
    <property type="term" value="P:response to osmotic stress"/>
    <property type="evidence" value="ECO:0007669"/>
    <property type="project" value="UniProtKB-ARBA"/>
</dbReference>
<dbReference type="InterPro" id="IPR027417">
    <property type="entry name" value="P-loop_NTPase"/>
</dbReference>
<evidence type="ECO:0000256" key="5">
    <source>
        <dbReference type="ARBA" id="ARBA00022741"/>
    </source>
</evidence>
<dbReference type="GO" id="GO:0015418">
    <property type="term" value="F:ABC-type quaternary ammonium compound transporting activity"/>
    <property type="evidence" value="ECO:0007669"/>
    <property type="project" value="UniProtKB-EC"/>
</dbReference>
<dbReference type="InterPro" id="IPR017871">
    <property type="entry name" value="ABC_transporter-like_CS"/>
</dbReference>
<evidence type="ECO:0000256" key="3">
    <source>
        <dbReference type="ARBA" id="ARBA00022475"/>
    </source>
</evidence>
<dbReference type="AlphaFoldDB" id="A0A158K037"/>
<feature type="domain" description="ABC transporter" evidence="8">
    <location>
        <begin position="53"/>
        <end position="294"/>
    </location>
</feature>
<evidence type="ECO:0000313" key="9">
    <source>
        <dbReference type="EMBL" id="SAL73931.1"/>
    </source>
</evidence>
<protein>
    <recommendedName>
        <fullName evidence="7">Quaternary amine transport ATP-binding protein</fullName>
        <ecNumber evidence="7">7.6.2.9</ecNumber>
    </recommendedName>
</protein>
<dbReference type="PANTHER" id="PTHR43869:SF1">
    <property type="entry name" value="GLYCINE BETAINE_PROLINE BETAINE TRANSPORT SYSTEM ATP-BINDING PROTEIN PROV"/>
    <property type="match status" value="1"/>
</dbReference>
<dbReference type="Proteomes" id="UP000054683">
    <property type="component" value="Unassembled WGS sequence"/>
</dbReference>
<dbReference type="Gene3D" id="3.40.50.300">
    <property type="entry name" value="P-loop containing nucleotide triphosphate hydrolases"/>
    <property type="match status" value="1"/>
</dbReference>
<evidence type="ECO:0000256" key="7">
    <source>
        <dbReference type="RuleBase" id="RU369116"/>
    </source>
</evidence>
<evidence type="ECO:0000256" key="6">
    <source>
        <dbReference type="ARBA" id="ARBA00022840"/>
    </source>
</evidence>
<dbReference type="Pfam" id="PF00005">
    <property type="entry name" value="ABC_tran"/>
    <property type="match status" value="1"/>
</dbReference>
<dbReference type="InterPro" id="IPR005892">
    <property type="entry name" value="Gly-betaine_transp_ATP-bd"/>
</dbReference>
<dbReference type="GO" id="GO:0031460">
    <property type="term" value="P:glycine betaine transport"/>
    <property type="evidence" value="ECO:0007669"/>
    <property type="project" value="InterPro"/>
</dbReference>
<dbReference type="RefSeq" id="WP_197500484.1">
    <property type="nucleotide sequence ID" value="NZ_FCOK02000144.1"/>
</dbReference>
<evidence type="ECO:0000256" key="1">
    <source>
        <dbReference type="ARBA" id="ARBA00005417"/>
    </source>
</evidence>
<dbReference type="EC" id="7.6.2.9" evidence="7"/>
<dbReference type="GO" id="GO:0005524">
    <property type="term" value="F:ATP binding"/>
    <property type="evidence" value="ECO:0007669"/>
    <property type="project" value="UniProtKB-UniRule"/>
</dbReference>
<dbReference type="GO" id="GO:0006865">
    <property type="term" value="P:amino acid transport"/>
    <property type="evidence" value="ECO:0007669"/>
    <property type="project" value="UniProtKB-UniRule"/>
</dbReference>
<gene>
    <name evidence="9" type="ORF">AWB69_09106</name>
</gene>
<sequence>MVSDTWLGQRESVTMKTSSACFAEQTVASVGLIECKNLWKIYGEASKRAMTAIREHHLGKDEVRDKFNCVVGVADVSFSVQKGETLCIMGLSGSGKSTLLRHINRLIEPTSGEVWIGGRCATTLNVSELRELRSKAIGMVFQNMALWPHMTVLENVLFALRGRGMRKEAQMDAADRALETVHLEGWKNHYPDQLSGGMQQRVGLARALSIDPEILLMDEPFSALDPIIRRELQEQFIEVSRAMGKTAVFITHDLDEAIRIGDRVAIMKNGQIVQTGTPLEIINKPADDYVLAFVRGVGRLHMLTAETVMFPLTERTANEYSQSPALLTDERLPSVLDALMTWELVDVVTRDRKKVGTISRQGLLASIRSKLD</sequence>
<keyword evidence="5 7" id="KW-0547">Nucleotide-binding</keyword>
<keyword evidence="6 7" id="KW-0067">ATP-binding</keyword>